<feature type="non-terminal residue" evidence="1">
    <location>
        <position position="111"/>
    </location>
</feature>
<organism evidence="1 2">
    <name type="scientific">Pseudoalteromonas ruthenica</name>
    <dbReference type="NCBI Taxonomy" id="151081"/>
    <lineage>
        <taxon>Bacteria</taxon>
        <taxon>Pseudomonadati</taxon>
        <taxon>Pseudomonadota</taxon>
        <taxon>Gammaproteobacteria</taxon>
        <taxon>Alteromonadales</taxon>
        <taxon>Pseudoalteromonadaceae</taxon>
        <taxon>Pseudoalteromonas</taxon>
    </lineage>
</organism>
<name>A0A5S3XYC6_9GAMM</name>
<dbReference type="AlphaFoldDB" id="A0A5S3XYC6"/>
<proteinExistence type="predicted"/>
<dbReference type="Proteomes" id="UP000305874">
    <property type="component" value="Unassembled WGS sequence"/>
</dbReference>
<dbReference type="EMBL" id="PNCG01001215">
    <property type="protein sequence ID" value="TMP64384.1"/>
    <property type="molecule type" value="Genomic_DNA"/>
</dbReference>
<evidence type="ECO:0000313" key="2">
    <source>
        <dbReference type="Proteomes" id="UP000305874"/>
    </source>
</evidence>
<accession>A0A5S3XYC6</accession>
<gene>
    <name evidence="1" type="ORF">CWC05_24510</name>
</gene>
<evidence type="ECO:0000313" key="1">
    <source>
        <dbReference type="EMBL" id="TMP64384.1"/>
    </source>
</evidence>
<sequence>QYGKLVTTFANNTSLVNFFSQYDQRESKLDTQPGYLEVNKDFVNLTVNDDNILSTFFASAITGEYFKENERTSRFSDGREYYAYKRGWWPEAMKMGGLHVSPVSVDANTGD</sequence>
<reference evidence="1 2" key="1">
    <citation type="submission" date="2017-12" db="EMBL/GenBank/DDBJ databases">
        <authorList>
            <person name="Paulsen S."/>
            <person name="Gram L.K."/>
        </authorList>
    </citation>
    <scope>NUCLEOTIDE SEQUENCE [LARGE SCALE GENOMIC DNA]</scope>
    <source>
        <strain evidence="1 2">S2897</strain>
    </source>
</reference>
<comment type="caution">
    <text evidence="1">The sequence shown here is derived from an EMBL/GenBank/DDBJ whole genome shotgun (WGS) entry which is preliminary data.</text>
</comment>
<reference evidence="2" key="2">
    <citation type="submission" date="2019-06" db="EMBL/GenBank/DDBJ databases">
        <title>Co-occurence of chitin degradation, pigmentation and bioactivity in marine Pseudoalteromonas.</title>
        <authorList>
            <person name="Sonnenschein E.C."/>
            <person name="Bech P.K."/>
        </authorList>
    </citation>
    <scope>NUCLEOTIDE SEQUENCE [LARGE SCALE GENOMIC DNA]</scope>
    <source>
        <strain evidence="2">S2897</strain>
    </source>
</reference>
<dbReference type="Gene3D" id="3.30.450.20">
    <property type="entry name" value="PAS domain"/>
    <property type="match status" value="1"/>
</dbReference>
<protein>
    <submittedName>
        <fullName evidence="1">Chemotaxis protein</fullName>
    </submittedName>
</protein>
<feature type="non-terminal residue" evidence="1">
    <location>
        <position position="1"/>
    </location>
</feature>